<dbReference type="PANTHER" id="PTHR12375">
    <property type="entry name" value="RNA-BINDING PROTEIN LUC7-RELATED"/>
    <property type="match status" value="1"/>
</dbReference>
<reference evidence="4" key="1">
    <citation type="submission" date="2018-11" db="EMBL/GenBank/DDBJ databases">
        <authorList>
            <consortium name="Pathogen Informatics"/>
        </authorList>
    </citation>
    <scope>NUCLEOTIDE SEQUENCE</scope>
</reference>
<dbReference type="EMBL" id="CAAALY010011013">
    <property type="protein sequence ID" value="VEL11164.1"/>
    <property type="molecule type" value="Genomic_DNA"/>
</dbReference>
<name>A0A448WGL6_9PLAT</name>
<protein>
    <recommendedName>
        <fullName evidence="6">LUC7-like protein</fullName>
    </recommendedName>
</protein>
<feature type="compositionally biased region" description="Basic and acidic residues" evidence="3">
    <location>
        <begin position="174"/>
        <end position="211"/>
    </location>
</feature>
<feature type="compositionally biased region" description="Basic residues" evidence="3">
    <location>
        <begin position="226"/>
        <end position="246"/>
    </location>
</feature>
<evidence type="ECO:0000256" key="3">
    <source>
        <dbReference type="SAM" id="MobiDB-lite"/>
    </source>
</evidence>
<sequence>MGPCDAIHDEKLRDDYQRSKRHQRMGYEQDFVRFLRHLLDDVDKRIRRGHERLAASRSVGNLEPVDAIETREKIEMLTNRINDLLQQAEELGTEGKVDQAQGVLKLCEQLKYERSQLDGGGRPGFGQTKELEVCEICGAFRIKDDAPQRVEEHLSGKMHLGYAKIRDYLREYEQQREHSRYDRERRFARENRDRRSPLSSREFRGREEALNRHRSRHHEPKDDRIKRRSRSRSPYRQRRGRGHSHRSKYETSPFSAPRRLTEGADDL</sequence>
<keyword evidence="2" id="KW-0175">Coiled coil</keyword>
<dbReference type="InterPro" id="IPR004882">
    <property type="entry name" value="Luc7-rel"/>
</dbReference>
<gene>
    <name evidence="4" type="ORF">PXEA_LOCUS4604</name>
</gene>
<comment type="similarity">
    <text evidence="1">Belongs to the Luc7 family.</text>
</comment>
<accession>A0A448WGL6</accession>
<feature type="coiled-coil region" evidence="2">
    <location>
        <begin position="67"/>
        <end position="94"/>
    </location>
</feature>
<comment type="caution">
    <text evidence="4">The sequence shown here is derived from an EMBL/GenBank/DDBJ whole genome shotgun (WGS) entry which is preliminary data.</text>
</comment>
<evidence type="ECO:0000313" key="5">
    <source>
        <dbReference type="Proteomes" id="UP000784294"/>
    </source>
</evidence>
<dbReference type="Proteomes" id="UP000784294">
    <property type="component" value="Unassembled WGS sequence"/>
</dbReference>
<proteinExistence type="inferred from homology"/>
<keyword evidence="5" id="KW-1185">Reference proteome</keyword>
<dbReference type="GO" id="GO:0006376">
    <property type="term" value="P:mRNA splice site recognition"/>
    <property type="evidence" value="ECO:0007669"/>
    <property type="project" value="InterPro"/>
</dbReference>
<evidence type="ECO:0000256" key="1">
    <source>
        <dbReference type="ARBA" id="ARBA00005655"/>
    </source>
</evidence>
<dbReference type="GO" id="GO:0005685">
    <property type="term" value="C:U1 snRNP"/>
    <property type="evidence" value="ECO:0007669"/>
    <property type="project" value="InterPro"/>
</dbReference>
<evidence type="ECO:0008006" key="6">
    <source>
        <dbReference type="Google" id="ProtNLM"/>
    </source>
</evidence>
<dbReference type="AlphaFoldDB" id="A0A448WGL6"/>
<dbReference type="GO" id="GO:0003729">
    <property type="term" value="F:mRNA binding"/>
    <property type="evidence" value="ECO:0007669"/>
    <property type="project" value="InterPro"/>
</dbReference>
<organism evidence="4 5">
    <name type="scientific">Protopolystoma xenopodis</name>
    <dbReference type="NCBI Taxonomy" id="117903"/>
    <lineage>
        <taxon>Eukaryota</taxon>
        <taxon>Metazoa</taxon>
        <taxon>Spiralia</taxon>
        <taxon>Lophotrochozoa</taxon>
        <taxon>Platyhelminthes</taxon>
        <taxon>Monogenea</taxon>
        <taxon>Polyopisthocotylea</taxon>
        <taxon>Polystomatidea</taxon>
        <taxon>Polystomatidae</taxon>
        <taxon>Protopolystoma</taxon>
    </lineage>
</organism>
<dbReference type="OrthoDB" id="10266921at2759"/>
<evidence type="ECO:0000256" key="2">
    <source>
        <dbReference type="SAM" id="Coils"/>
    </source>
</evidence>
<feature type="region of interest" description="Disordered" evidence="3">
    <location>
        <begin position="174"/>
        <end position="267"/>
    </location>
</feature>
<dbReference type="Pfam" id="PF03194">
    <property type="entry name" value="LUC7"/>
    <property type="match status" value="1"/>
</dbReference>
<evidence type="ECO:0000313" key="4">
    <source>
        <dbReference type="EMBL" id="VEL11164.1"/>
    </source>
</evidence>